<keyword evidence="1" id="KW-0547">Nucleotide-binding</keyword>
<feature type="region of interest" description="Disordered" evidence="3">
    <location>
        <begin position="786"/>
        <end position="852"/>
    </location>
</feature>
<dbReference type="InterPro" id="IPR043129">
    <property type="entry name" value="ATPase_NBD"/>
</dbReference>
<organism evidence="4 6">
    <name type="scientific">Plasmodiophora brassicae</name>
    <name type="common">Clubroot disease agent</name>
    <dbReference type="NCBI Taxonomy" id="37360"/>
    <lineage>
        <taxon>Eukaryota</taxon>
        <taxon>Sar</taxon>
        <taxon>Rhizaria</taxon>
        <taxon>Endomyxa</taxon>
        <taxon>Phytomyxea</taxon>
        <taxon>Plasmodiophorida</taxon>
        <taxon>Plasmodiophoridae</taxon>
        <taxon>Plasmodiophora</taxon>
    </lineage>
</organism>
<evidence type="ECO:0000256" key="2">
    <source>
        <dbReference type="ARBA" id="ARBA00022840"/>
    </source>
</evidence>
<dbReference type="Proteomes" id="UP000290189">
    <property type="component" value="Unassembled WGS sequence"/>
</dbReference>
<keyword evidence="5" id="KW-0496">Mitochondrion</keyword>
<dbReference type="OMA" id="WEQSPEI"/>
<name>A0A0G4IRB2_PLABS</name>
<feature type="region of interest" description="Disordered" evidence="3">
    <location>
        <begin position="496"/>
        <end position="575"/>
    </location>
</feature>
<dbReference type="AlphaFoldDB" id="A0A0G4IRB2"/>
<evidence type="ECO:0000313" key="4">
    <source>
        <dbReference type="EMBL" id="CEO97732.1"/>
    </source>
</evidence>
<dbReference type="PRINTS" id="PR00301">
    <property type="entry name" value="HEATSHOCK70"/>
</dbReference>
<dbReference type="EMBL" id="OVEO01000009">
    <property type="protein sequence ID" value="SPQ98276.1"/>
    <property type="molecule type" value="Genomic_DNA"/>
</dbReference>
<dbReference type="OrthoDB" id="434160at2759"/>
<protein>
    <submittedName>
        <fullName evidence="4">Uncharacterized protein</fullName>
    </submittedName>
</protein>
<reference evidence="5 7" key="2">
    <citation type="submission" date="2018-03" db="EMBL/GenBank/DDBJ databases">
        <authorList>
            <person name="Fogelqvist J."/>
        </authorList>
    </citation>
    <scope>NUCLEOTIDE SEQUENCE [LARGE SCALE GENOMIC DNA]</scope>
</reference>
<feature type="compositionally biased region" description="Polar residues" evidence="3">
    <location>
        <begin position="496"/>
        <end position="506"/>
    </location>
</feature>
<dbReference type="GO" id="GO:0005524">
    <property type="term" value="F:ATP binding"/>
    <property type="evidence" value="ECO:0007669"/>
    <property type="project" value="UniProtKB-KW"/>
</dbReference>
<dbReference type="SUPFAM" id="SSF53067">
    <property type="entry name" value="Actin-like ATPase domain"/>
    <property type="match status" value="2"/>
</dbReference>
<evidence type="ECO:0000313" key="6">
    <source>
        <dbReference type="Proteomes" id="UP000039324"/>
    </source>
</evidence>
<dbReference type="Pfam" id="PF00012">
    <property type="entry name" value="HSP70"/>
    <property type="match status" value="1"/>
</dbReference>
<dbReference type="GO" id="GO:0005634">
    <property type="term" value="C:nucleus"/>
    <property type="evidence" value="ECO:0007669"/>
    <property type="project" value="TreeGrafter"/>
</dbReference>
<keyword evidence="6" id="KW-1185">Reference proteome</keyword>
<dbReference type="Gene3D" id="3.30.420.40">
    <property type="match status" value="2"/>
</dbReference>
<dbReference type="InterPro" id="IPR029047">
    <property type="entry name" value="HSP70_peptide-bd_sf"/>
</dbReference>
<evidence type="ECO:0000256" key="1">
    <source>
        <dbReference type="ARBA" id="ARBA00022741"/>
    </source>
</evidence>
<dbReference type="PANTHER" id="PTHR45639">
    <property type="entry name" value="HSC70CB, ISOFORM G-RELATED"/>
    <property type="match status" value="1"/>
</dbReference>
<dbReference type="FunFam" id="3.30.30.30:FF:000002">
    <property type="entry name" value="Heat shock 70 kDa protein 4"/>
    <property type="match status" value="1"/>
</dbReference>
<evidence type="ECO:0000313" key="7">
    <source>
        <dbReference type="Proteomes" id="UP000290189"/>
    </source>
</evidence>
<sequence length="852" mass="93114">MSVVGIDFGNQNCIISVARKGVVEVVTNEVSNRKTPTLVAFDGRVRQLGEAAAIRLVSNASNTVDNLKRIIGKRFDHPDFQNDRKLFFFKTVELPNGNIGVEVNYMDQQNTFTSEQIVAALFGCLKRIAEKALTPQTVHDCVITIPPYYTDVQRRAILDAAHVANLNVLRLMHETTAVALTYGILRVLPDAAPIKVLFVDIGHCATNVSLVSFIQGKLKVLGHNSDQNLGGRDFDNVLLQRFIGDIAEKNRLDVTKSTKALLRLAHTAERTKKTLSANYEAPWNVECIMNDVDVKGMVTRTEFETLASGLLERILVPIKTLLHDLGTKVSDLHSVELVGGTVRIPAVRSALDNWFGKPCSTTCDGDEAVARGAALQCAMLSPSFKVREFDVQDVIPYGVDFVFGPVSTGPVDASNVNKLFPRFNPIPQVKMVSFFKSDPFQITAKYETPVRGIDPLLGRFVVQDIPQPVNPDRAVKTKVRVKLDLNGVLSVDSATAVQEAPEQNQAPGPAPSETTAAAAMDEEPASESAEQAPEAMETEEGKPPATPSADVPMEDAPASSASASGTAAAAPPAKKKVIRTDVTVVSEVVGGLKKDALQELHEREVAMENEDRVVAETAEKRNDLESYIYEMRDKATLELNDFFTDDVRASFLASLDDTEQWLYSEEGEEAQKSVFVEKLNALKAVGDAATRRLFEFEHRDTHLANLANLLATYEEFVQSQDPKFAHIDTSKRETVSRKCQEVQKWLSDAQAKQERLSKCDDPFLTLASIDAKCKELSAVCEPVMRTPKPVEKPKPADGPAKAADGPAKAAEGAAPESNVREESADTEMVPTESKEDGPAQQTPAQDEMMSVD</sequence>
<gene>
    <name evidence="4" type="ORF">PBRA_005846</name>
    <name evidence="5" type="ORF">PLBR_LOCUS5491</name>
</gene>
<dbReference type="FunFam" id="3.90.640.10:FF:000004">
    <property type="entry name" value="Heat shock 70 kDa protein 4"/>
    <property type="match status" value="1"/>
</dbReference>
<feature type="compositionally biased region" description="Low complexity" evidence="3">
    <location>
        <begin position="797"/>
        <end position="816"/>
    </location>
</feature>
<dbReference type="CDD" id="cd24095">
    <property type="entry name" value="ASKHA_NBD_HSP70_AtHsp70-14-like"/>
    <property type="match status" value="1"/>
</dbReference>
<reference evidence="4 6" key="1">
    <citation type="submission" date="2015-02" db="EMBL/GenBank/DDBJ databases">
        <authorList>
            <person name="Chooi Y.-H."/>
        </authorList>
    </citation>
    <scope>NUCLEOTIDE SEQUENCE [LARGE SCALE GENOMIC DNA]</scope>
    <source>
        <strain evidence="4">E3</strain>
    </source>
</reference>
<dbReference type="SUPFAM" id="SSF100920">
    <property type="entry name" value="Heat shock protein 70kD (HSP70), peptide-binding domain"/>
    <property type="match status" value="1"/>
</dbReference>
<evidence type="ECO:0000313" key="5">
    <source>
        <dbReference type="EMBL" id="SPQ98276.1"/>
    </source>
</evidence>
<dbReference type="FunFam" id="3.30.420.40:FF:000171">
    <property type="entry name" value="Heat shock 70 kDa protein 4"/>
    <property type="match status" value="2"/>
</dbReference>
<dbReference type="FunFam" id="1.20.1270.10:FF:000002">
    <property type="entry name" value="Heat shock 70 kDa protein 4"/>
    <property type="match status" value="1"/>
</dbReference>
<dbReference type="Gene3D" id="1.20.1270.10">
    <property type="match status" value="2"/>
</dbReference>
<dbReference type="Gene3D" id="3.90.640.10">
    <property type="entry name" value="Actin, Chain A, domain 4"/>
    <property type="match status" value="1"/>
</dbReference>
<proteinExistence type="predicted"/>
<dbReference type="GO" id="GO:0140662">
    <property type="term" value="F:ATP-dependent protein folding chaperone"/>
    <property type="evidence" value="ECO:0007669"/>
    <property type="project" value="InterPro"/>
</dbReference>
<dbReference type="SUPFAM" id="SSF100934">
    <property type="entry name" value="Heat shock protein 70kD (HSP70), C-terminal subdomain"/>
    <property type="match status" value="2"/>
</dbReference>
<evidence type="ECO:0000256" key="3">
    <source>
        <dbReference type="SAM" id="MobiDB-lite"/>
    </source>
</evidence>
<dbReference type="InterPro" id="IPR013126">
    <property type="entry name" value="Hsp_70_fam"/>
</dbReference>
<dbReference type="EMBL" id="CDSF01000080">
    <property type="protein sequence ID" value="CEO97732.1"/>
    <property type="molecule type" value="Genomic_DNA"/>
</dbReference>
<feature type="compositionally biased region" description="Low complexity" evidence="3">
    <location>
        <begin position="556"/>
        <end position="572"/>
    </location>
</feature>
<feature type="compositionally biased region" description="Low complexity" evidence="3">
    <location>
        <begin position="526"/>
        <end position="535"/>
    </location>
</feature>
<dbReference type="Proteomes" id="UP000039324">
    <property type="component" value="Unassembled WGS sequence"/>
</dbReference>
<dbReference type="GO" id="GO:0005829">
    <property type="term" value="C:cytosol"/>
    <property type="evidence" value="ECO:0007669"/>
    <property type="project" value="TreeGrafter"/>
</dbReference>
<dbReference type="Gene3D" id="3.30.30.30">
    <property type="match status" value="1"/>
</dbReference>
<dbReference type="PANTHER" id="PTHR45639:SF4">
    <property type="entry name" value="HSC70CB, ISOFORM G"/>
    <property type="match status" value="1"/>
</dbReference>
<geneLocation type="mitochondrion" evidence="5"/>
<dbReference type="Gene3D" id="2.60.34.10">
    <property type="entry name" value="Substrate Binding Domain Of DNAk, Chain A, domain 1"/>
    <property type="match status" value="1"/>
</dbReference>
<dbReference type="STRING" id="37360.A0A0G4IRB2"/>
<dbReference type="InterPro" id="IPR029048">
    <property type="entry name" value="HSP70_C_sf"/>
</dbReference>
<keyword evidence="2" id="KW-0067">ATP-binding</keyword>
<accession>A0A0G4IRB2</accession>